<evidence type="ECO:0000313" key="8">
    <source>
        <dbReference type="Proteomes" id="UP000215914"/>
    </source>
</evidence>
<dbReference type="Gene3D" id="3.80.10.10">
    <property type="entry name" value="Ribonuclease Inhibitor"/>
    <property type="match status" value="1"/>
</dbReference>
<dbReference type="EMBL" id="MNCJ02000328">
    <property type="protein sequence ID" value="KAF5774819.1"/>
    <property type="molecule type" value="Genomic_DNA"/>
</dbReference>
<name>A0A9K3HDB5_HELAN</name>
<reference evidence="7" key="2">
    <citation type="submission" date="2020-06" db="EMBL/GenBank/DDBJ databases">
        <title>Helianthus annuus Genome sequencing and assembly Release 2.</title>
        <authorList>
            <person name="Gouzy J."/>
            <person name="Langlade N."/>
            <person name="Munos S."/>
        </authorList>
    </citation>
    <scope>NUCLEOTIDE SEQUENCE</scope>
    <source>
        <tissue evidence="7">Leaves</tissue>
    </source>
</reference>
<dbReference type="PANTHER" id="PTHR48060:SF21">
    <property type="entry name" value="L DOMAIN-LIKE PROTEIN"/>
    <property type="match status" value="1"/>
</dbReference>
<dbReference type="EC" id="2.7.-.-" evidence="7"/>
<dbReference type="InterPro" id="IPR053211">
    <property type="entry name" value="DNA_repair-toleration"/>
</dbReference>
<dbReference type="GO" id="GO:0016740">
    <property type="term" value="F:transferase activity"/>
    <property type="evidence" value="ECO:0007669"/>
    <property type="project" value="UniProtKB-KW"/>
</dbReference>
<gene>
    <name evidence="6" type="ORF">HanXRQr2_Chr13g0605021</name>
    <name evidence="7" type="ORF">HanXRQr2_Chr13g0605041</name>
</gene>
<keyword evidence="2 4" id="KW-0732">Signal</keyword>
<dbReference type="Gramene" id="mRNA:HanXRQr2_Chr13g0605041">
    <property type="protein sequence ID" value="CDS:HanXRQr2_Chr13g0605041.1"/>
    <property type="gene ID" value="HanXRQr2_Chr13g0605041"/>
</dbReference>
<reference evidence="7" key="1">
    <citation type="journal article" date="2017" name="Nature">
        <title>The sunflower genome provides insights into oil metabolism, flowering and Asterid evolution.</title>
        <authorList>
            <person name="Badouin H."/>
            <person name="Gouzy J."/>
            <person name="Grassa C.J."/>
            <person name="Murat F."/>
            <person name="Staton S.E."/>
            <person name="Cottret L."/>
            <person name="Lelandais-Briere C."/>
            <person name="Owens G.L."/>
            <person name="Carrere S."/>
            <person name="Mayjonade B."/>
            <person name="Legrand L."/>
            <person name="Gill N."/>
            <person name="Kane N.C."/>
            <person name="Bowers J.E."/>
            <person name="Hubner S."/>
            <person name="Bellec A."/>
            <person name="Berard A."/>
            <person name="Berges H."/>
            <person name="Blanchet N."/>
            <person name="Boniface M.C."/>
            <person name="Brunel D."/>
            <person name="Catrice O."/>
            <person name="Chaidir N."/>
            <person name="Claudel C."/>
            <person name="Donnadieu C."/>
            <person name="Faraut T."/>
            <person name="Fievet G."/>
            <person name="Helmstetter N."/>
            <person name="King M."/>
            <person name="Knapp S.J."/>
            <person name="Lai Z."/>
            <person name="Le Paslier M.C."/>
            <person name="Lippi Y."/>
            <person name="Lorenzon L."/>
            <person name="Mandel J.R."/>
            <person name="Marage G."/>
            <person name="Marchand G."/>
            <person name="Marquand E."/>
            <person name="Bret-Mestries E."/>
            <person name="Morien E."/>
            <person name="Nambeesan S."/>
            <person name="Nguyen T."/>
            <person name="Pegot-Espagnet P."/>
            <person name="Pouilly N."/>
            <person name="Raftis F."/>
            <person name="Sallet E."/>
            <person name="Schiex T."/>
            <person name="Thomas J."/>
            <person name="Vandecasteele C."/>
            <person name="Vares D."/>
            <person name="Vear F."/>
            <person name="Vautrin S."/>
            <person name="Crespi M."/>
            <person name="Mangin B."/>
            <person name="Burke J.M."/>
            <person name="Salse J."/>
            <person name="Munos S."/>
            <person name="Vincourt P."/>
            <person name="Rieseberg L.H."/>
            <person name="Langlade N.B."/>
        </authorList>
    </citation>
    <scope>NUCLEOTIDE SEQUENCE</scope>
    <source>
        <tissue evidence="7">Leaves</tissue>
    </source>
</reference>
<feature type="domain" description="Leucine-rich repeat-containing N-terminal plant-type" evidence="5">
    <location>
        <begin position="24"/>
        <end position="64"/>
    </location>
</feature>
<feature type="signal peptide" evidence="4">
    <location>
        <begin position="1"/>
        <end position="22"/>
    </location>
</feature>
<dbReference type="Pfam" id="PF08263">
    <property type="entry name" value="LRRNT_2"/>
    <property type="match status" value="1"/>
</dbReference>
<organism evidence="7 8">
    <name type="scientific">Helianthus annuus</name>
    <name type="common">Common sunflower</name>
    <dbReference type="NCBI Taxonomy" id="4232"/>
    <lineage>
        <taxon>Eukaryota</taxon>
        <taxon>Viridiplantae</taxon>
        <taxon>Streptophyta</taxon>
        <taxon>Embryophyta</taxon>
        <taxon>Tracheophyta</taxon>
        <taxon>Spermatophyta</taxon>
        <taxon>Magnoliopsida</taxon>
        <taxon>eudicotyledons</taxon>
        <taxon>Gunneridae</taxon>
        <taxon>Pentapetalae</taxon>
        <taxon>asterids</taxon>
        <taxon>campanulids</taxon>
        <taxon>Asterales</taxon>
        <taxon>Asteraceae</taxon>
        <taxon>Asteroideae</taxon>
        <taxon>Heliantheae alliance</taxon>
        <taxon>Heliantheae</taxon>
        <taxon>Helianthus</taxon>
    </lineage>
</organism>
<dbReference type="InterPro" id="IPR013210">
    <property type="entry name" value="LRR_N_plant-typ"/>
</dbReference>
<dbReference type="Proteomes" id="UP000215914">
    <property type="component" value="Unassembled WGS sequence"/>
</dbReference>
<evidence type="ECO:0000259" key="5">
    <source>
        <dbReference type="Pfam" id="PF08263"/>
    </source>
</evidence>
<dbReference type="Gramene" id="mRNA:HanXRQr2_Chr13g0605021">
    <property type="protein sequence ID" value="CDS:HanXRQr2_Chr13g0605021.1"/>
    <property type="gene ID" value="HanXRQr2_Chr13g0605021"/>
</dbReference>
<accession>A0A9K3HDB5</accession>
<evidence type="ECO:0000256" key="3">
    <source>
        <dbReference type="ARBA" id="ARBA00022737"/>
    </source>
</evidence>
<keyword evidence="3" id="KW-0677">Repeat</keyword>
<protein>
    <submittedName>
        <fullName evidence="7">Transferase</fullName>
        <ecNumber evidence="7">2.7.-.-</ecNumber>
    </submittedName>
</protein>
<keyword evidence="1" id="KW-0433">Leucine-rich repeat</keyword>
<dbReference type="InterPro" id="IPR032675">
    <property type="entry name" value="LRR_dom_sf"/>
</dbReference>
<dbReference type="AlphaFoldDB" id="A0A9K3HDB5"/>
<evidence type="ECO:0000256" key="1">
    <source>
        <dbReference type="ARBA" id="ARBA00022614"/>
    </source>
</evidence>
<keyword evidence="7" id="KW-0808">Transferase</keyword>
<proteinExistence type="predicted"/>
<dbReference type="SUPFAM" id="SSF52058">
    <property type="entry name" value="L domain-like"/>
    <property type="match status" value="1"/>
</dbReference>
<comment type="caution">
    <text evidence="7">The sequence shown here is derived from an EMBL/GenBank/DDBJ whole genome shotgun (WGS) entry which is preliminary data.</text>
</comment>
<evidence type="ECO:0000313" key="7">
    <source>
        <dbReference type="EMBL" id="KAF5774821.1"/>
    </source>
</evidence>
<evidence type="ECO:0000256" key="2">
    <source>
        <dbReference type="ARBA" id="ARBA00022729"/>
    </source>
</evidence>
<dbReference type="PANTHER" id="PTHR48060">
    <property type="entry name" value="DNA DAMAGE-REPAIR/TOLERATION PROTEIN DRT100"/>
    <property type="match status" value="1"/>
</dbReference>
<evidence type="ECO:0000313" key="6">
    <source>
        <dbReference type="EMBL" id="KAF5774819.1"/>
    </source>
</evidence>
<sequence length="141" mass="15361">MNTYTFSISISIFCILTHISSSLTSDGLSLLALKSAITTDPTNSLTTWSETDSTPCHWSGITCNSAHRVTAVFLPHRNLTGYLPSELGALLSLKHLSLSLTTTSLNPSLIIYSTPLISYPLICHTTPSPDLYRKKLKTSKC</sequence>
<feature type="chain" id="PRO_5039844301" evidence="4">
    <location>
        <begin position="23"/>
        <end position="141"/>
    </location>
</feature>
<keyword evidence="8" id="KW-1185">Reference proteome</keyword>
<dbReference type="EMBL" id="MNCJ02000328">
    <property type="protein sequence ID" value="KAF5774821.1"/>
    <property type="molecule type" value="Genomic_DNA"/>
</dbReference>
<evidence type="ECO:0000256" key="4">
    <source>
        <dbReference type="SAM" id="SignalP"/>
    </source>
</evidence>